<sequence>MRNITLFICMFMFSGLVVSCKSVLKEKLPVENSSTYDLNNPLAIKLPIELDEISGIVYSPMDTAIFAVTDEDGVLYKIGLANKSIIQSWRFDKKRDYEELMFQDGIFYVLVSNGDIESIRVSDGNAIELEKSEFPDTGNSKNEFEAMYYDDGLEMLILLCKDCDGKKSIAAWGYSIYDRDYVPFPFELDLDSVAQKLGIDKINLKPSGAAVNPVTNEVYILASINKLIIITDRSGKFIDLIELDPAIYEQPEGITFDNQGNLYISNEKGRGNHATILQFLLKSKVR</sequence>
<accession>A0A7G5XKA4</accession>
<dbReference type="Pfam" id="PF06977">
    <property type="entry name" value="SdiA-regulated"/>
    <property type="match status" value="1"/>
</dbReference>
<gene>
    <name evidence="5" type="ORF">H4075_06865</name>
</gene>
<comment type="similarity">
    <text evidence="2">Belongs to the YjiK family.</text>
</comment>
<dbReference type="GO" id="GO:0005886">
    <property type="term" value="C:plasma membrane"/>
    <property type="evidence" value="ECO:0007669"/>
    <property type="project" value="UniProtKB-SubCell"/>
</dbReference>
<dbReference type="Gene3D" id="2.120.10.30">
    <property type="entry name" value="TolB, C-terminal domain"/>
    <property type="match status" value="1"/>
</dbReference>
<dbReference type="KEGG" id="lacs:H4075_06865"/>
<dbReference type="PROSITE" id="PS51257">
    <property type="entry name" value="PROKAR_LIPOPROTEIN"/>
    <property type="match status" value="1"/>
</dbReference>
<keyword evidence="3" id="KW-1003">Cell membrane</keyword>
<evidence type="ECO:0000313" key="6">
    <source>
        <dbReference type="Proteomes" id="UP000515344"/>
    </source>
</evidence>
<dbReference type="RefSeq" id="WP_182805368.1">
    <property type="nucleotide sequence ID" value="NZ_CP060007.1"/>
</dbReference>
<dbReference type="EMBL" id="CP060007">
    <property type="protein sequence ID" value="QNA45907.1"/>
    <property type="molecule type" value="Genomic_DNA"/>
</dbReference>
<evidence type="ECO:0000313" key="5">
    <source>
        <dbReference type="EMBL" id="QNA45907.1"/>
    </source>
</evidence>
<name>A0A7G5XKA4_9BACT</name>
<evidence type="ECO:0000256" key="2">
    <source>
        <dbReference type="ARBA" id="ARBA00009852"/>
    </source>
</evidence>
<dbReference type="SUPFAM" id="SSF63825">
    <property type="entry name" value="YWTD domain"/>
    <property type="match status" value="1"/>
</dbReference>
<dbReference type="InterPro" id="IPR009722">
    <property type="entry name" value="YjiK/CarP"/>
</dbReference>
<proteinExistence type="inferred from homology"/>
<dbReference type="Proteomes" id="UP000515344">
    <property type="component" value="Chromosome"/>
</dbReference>
<evidence type="ECO:0000256" key="3">
    <source>
        <dbReference type="ARBA" id="ARBA00022475"/>
    </source>
</evidence>
<evidence type="ECO:0000256" key="1">
    <source>
        <dbReference type="ARBA" id="ARBA00004236"/>
    </source>
</evidence>
<keyword evidence="4" id="KW-0472">Membrane</keyword>
<keyword evidence="6" id="KW-1185">Reference proteome</keyword>
<evidence type="ECO:0000256" key="4">
    <source>
        <dbReference type="ARBA" id="ARBA00023136"/>
    </source>
</evidence>
<dbReference type="AlphaFoldDB" id="A0A7G5XKA4"/>
<dbReference type="InterPro" id="IPR011042">
    <property type="entry name" value="6-blade_b-propeller_TolB-like"/>
</dbReference>
<comment type="subcellular location">
    <subcellularLocation>
        <location evidence="1">Cell membrane</location>
    </subcellularLocation>
</comment>
<protein>
    <submittedName>
        <fullName evidence="5">SdiA-regulated domain-containing protein</fullName>
    </submittedName>
</protein>
<reference evidence="6" key="1">
    <citation type="submission" date="2020-08" db="EMBL/GenBank/DDBJ databases">
        <title>Lacibacter sp. S13-6-6 genome sequencing.</title>
        <authorList>
            <person name="Jin L."/>
        </authorList>
    </citation>
    <scope>NUCLEOTIDE SEQUENCE [LARGE SCALE GENOMIC DNA]</scope>
    <source>
        <strain evidence="6">S13-6-6</strain>
    </source>
</reference>
<organism evidence="5 6">
    <name type="scientific">Lacibacter sediminis</name>
    <dbReference type="NCBI Taxonomy" id="2760713"/>
    <lineage>
        <taxon>Bacteria</taxon>
        <taxon>Pseudomonadati</taxon>
        <taxon>Bacteroidota</taxon>
        <taxon>Chitinophagia</taxon>
        <taxon>Chitinophagales</taxon>
        <taxon>Chitinophagaceae</taxon>
        <taxon>Lacibacter</taxon>
    </lineage>
</organism>